<dbReference type="Proteomes" id="UP001448207">
    <property type="component" value="Unassembled WGS sequence"/>
</dbReference>
<gene>
    <name evidence="1" type="ORF">J3Q64DRAFT_1638466</name>
</gene>
<feature type="non-terminal residue" evidence="1">
    <location>
        <position position="1"/>
    </location>
</feature>
<protein>
    <recommendedName>
        <fullName evidence="3">DDE-1 domain-containing protein</fullName>
    </recommendedName>
</protein>
<evidence type="ECO:0000313" key="1">
    <source>
        <dbReference type="EMBL" id="KAL0087488.1"/>
    </source>
</evidence>
<reference evidence="1 2" key="1">
    <citation type="submission" date="2024-04" db="EMBL/GenBank/DDBJ databases">
        <title>Symmetric and asymmetric DNA N6-adenine methylation regulates different biological responses in Mucorales.</title>
        <authorList>
            <consortium name="Lawrence Berkeley National Laboratory"/>
            <person name="Lax C."/>
            <person name="Mondo S.J."/>
            <person name="Osorio-Concepcion M."/>
            <person name="Muszewska A."/>
            <person name="Corrochano-Luque M."/>
            <person name="Gutierrez G."/>
            <person name="Riley R."/>
            <person name="Lipzen A."/>
            <person name="Guo J."/>
            <person name="Hundley H."/>
            <person name="Amirebrahimi M."/>
            <person name="Ng V."/>
            <person name="Lorenzo-Gutierrez D."/>
            <person name="Binder U."/>
            <person name="Yang J."/>
            <person name="Song Y."/>
            <person name="Canovas D."/>
            <person name="Navarro E."/>
            <person name="Freitag M."/>
            <person name="Gabaldon T."/>
            <person name="Grigoriev I.V."/>
            <person name="Corrochano L.M."/>
            <person name="Nicolas F.E."/>
            <person name="Garre V."/>
        </authorList>
    </citation>
    <scope>NUCLEOTIDE SEQUENCE [LARGE SCALE GENOMIC DNA]</scope>
    <source>
        <strain evidence="1 2">L51</strain>
    </source>
</reference>
<proteinExistence type="predicted"/>
<dbReference type="EMBL" id="JBCLYO010000007">
    <property type="protein sequence ID" value="KAL0087488.1"/>
    <property type="molecule type" value="Genomic_DNA"/>
</dbReference>
<name>A0ABR3B156_PHYBL</name>
<organism evidence="1 2">
    <name type="scientific">Phycomyces blakesleeanus</name>
    <dbReference type="NCBI Taxonomy" id="4837"/>
    <lineage>
        <taxon>Eukaryota</taxon>
        <taxon>Fungi</taxon>
        <taxon>Fungi incertae sedis</taxon>
        <taxon>Mucoromycota</taxon>
        <taxon>Mucoromycotina</taxon>
        <taxon>Mucoromycetes</taxon>
        <taxon>Mucorales</taxon>
        <taxon>Phycomycetaceae</taxon>
        <taxon>Phycomyces</taxon>
    </lineage>
</organism>
<sequence length="136" mass="15755">VNLTVNLNGLKNYGAVVSSACKTIAITYNNYYVENFENIIANYFMYIKRTNFRVRYYYCSVYLHISEHLLDSLLIRLPAPLQIPDQILPENTTIKLPRLSAFLNKRITPVRNILPKIPVNKATLSRNLQAIMHVLR</sequence>
<evidence type="ECO:0000313" key="2">
    <source>
        <dbReference type="Proteomes" id="UP001448207"/>
    </source>
</evidence>
<comment type="caution">
    <text evidence="1">The sequence shown here is derived from an EMBL/GenBank/DDBJ whole genome shotgun (WGS) entry which is preliminary data.</text>
</comment>
<accession>A0ABR3B156</accession>
<evidence type="ECO:0008006" key="3">
    <source>
        <dbReference type="Google" id="ProtNLM"/>
    </source>
</evidence>
<keyword evidence="2" id="KW-1185">Reference proteome</keyword>